<name>A0ACC2ZRD8_9EURO</name>
<proteinExistence type="predicted"/>
<accession>A0ACC2ZRD8</accession>
<protein>
    <submittedName>
        <fullName evidence="1">Uncharacterized protein</fullName>
    </submittedName>
</protein>
<dbReference type="EMBL" id="JAPDRQ010000372">
    <property type="protein sequence ID" value="KAJ9650194.1"/>
    <property type="molecule type" value="Genomic_DNA"/>
</dbReference>
<evidence type="ECO:0000313" key="2">
    <source>
        <dbReference type="Proteomes" id="UP001172386"/>
    </source>
</evidence>
<organism evidence="1 2">
    <name type="scientific">Neophaeococcomyces mojaviensis</name>
    <dbReference type="NCBI Taxonomy" id="3383035"/>
    <lineage>
        <taxon>Eukaryota</taxon>
        <taxon>Fungi</taxon>
        <taxon>Dikarya</taxon>
        <taxon>Ascomycota</taxon>
        <taxon>Pezizomycotina</taxon>
        <taxon>Eurotiomycetes</taxon>
        <taxon>Chaetothyriomycetidae</taxon>
        <taxon>Chaetothyriales</taxon>
        <taxon>Chaetothyriales incertae sedis</taxon>
        <taxon>Neophaeococcomyces</taxon>
    </lineage>
</organism>
<reference evidence="1" key="1">
    <citation type="submission" date="2022-10" db="EMBL/GenBank/DDBJ databases">
        <title>Culturing micro-colonial fungi from biological soil crusts in the Mojave desert and describing Neophaeococcomyces mojavensis, and introducing the new genera and species Taxawa tesnikishii.</title>
        <authorList>
            <person name="Kurbessoian T."/>
            <person name="Stajich J.E."/>
        </authorList>
    </citation>
    <scope>NUCLEOTIDE SEQUENCE</scope>
    <source>
        <strain evidence="1">JES_112</strain>
    </source>
</reference>
<gene>
    <name evidence="1" type="ORF">H2198_010494</name>
</gene>
<keyword evidence="2" id="KW-1185">Reference proteome</keyword>
<dbReference type="Proteomes" id="UP001172386">
    <property type="component" value="Unassembled WGS sequence"/>
</dbReference>
<comment type="caution">
    <text evidence="1">The sequence shown here is derived from an EMBL/GenBank/DDBJ whole genome shotgun (WGS) entry which is preliminary data.</text>
</comment>
<evidence type="ECO:0000313" key="1">
    <source>
        <dbReference type="EMBL" id="KAJ9650194.1"/>
    </source>
</evidence>
<sequence>MQKLHGKYGKTVRTAPDEISTADTAAIHQIYGPGSRFIKSDWYSVWQGVQKTDLFAERNIAVHSNLRRNISRMYAMSSLTVLEKWLLAFDVIGEVSFSKRFGYLEAGQDDGTLRRIEIALQSLAWVGQLPWVFWLDHYLAPYIGHQLGLVLRHGTIRNFAAREVEARKLRGGTEHSDILGQLFEVQKEKPDQLPDHAIISVATANVFAGSDTTAITLRAIVYNLVTHPECLAKLEKEIEERKADGRLEFPIRYAQASDMPYLQAVISESLRLHPAVGMALPRVVPAGGMTIGKDFIPAGTIVGANAWVVHRDPEIWGSDAEAFRPERWLKGSKGEMEKYSLAFGGGARSCIGKNISMMEMSKLIPTLVDQFSMRLTHPEKGLTQECRWFVKQEGLIMNMYPKSKSAQ</sequence>